<comment type="caution">
    <text evidence="2">The sequence shown here is derived from an EMBL/GenBank/DDBJ whole genome shotgun (WGS) entry which is preliminary data.</text>
</comment>
<gene>
    <name evidence="2" type="ORF">MKW94_015041</name>
</gene>
<dbReference type="EMBL" id="JAJJMA010000523">
    <property type="protein sequence ID" value="MCL7021430.1"/>
    <property type="molecule type" value="Genomic_DNA"/>
</dbReference>
<feature type="chain" id="PRO_5041401358" evidence="1">
    <location>
        <begin position="27"/>
        <end position="102"/>
    </location>
</feature>
<accession>A0AA41RRK8</accession>
<dbReference type="Proteomes" id="UP001177140">
    <property type="component" value="Unassembled WGS sequence"/>
</dbReference>
<protein>
    <submittedName>
        <fullName evidence="2">Uncharacterized protein</fullName>
    </submittedName>
</protein>
<keyword evidence="1" id="KW-0732">Signal</keyword>
<evidence type="ECO:0000313" key="3">
    <source>
        <dbReference type="Proteomes" id="UP001177140"/>
    </source>
</evidence>
<evidence type="ECO:0000313" key="2">
    <source>
        <dbReference type="EMBL" id="MCL7021430.1"/>
    </source>
</evidence>
<feature type="signal peptide" evidence="1">
    <location>
        <begin position="1"/>
        <end position="26"/>
    </location>
</feature>
<evidence type="ECO:0000256" key="1">
    <source>
        <dbReference type="SAM" id="SignalP"/>
    </source>
</evidence>
<keyword evidence="3" id="KW-1185">Reference proteome</keyword>
<sequence length="102" mass="11540">MATKQNISTIVFFSTLIALQSMNLTAQLHSCLEIYSPYRPWADGGHSCEGALMRWRYSPTDDVRGDCIDWCKTFDASIGISCAQMNEDEDHKISCLNLAPFW</sequence>
<name>A0AA41RRK8_PAPNU</name>
<proteinExistence type="predicted"/>
<organism evidence="2 3">
    <name type="scientific">Papaver nudicaule</name>
    <name type="common">Iceland poppy</name>
    <dbReference type="NCBI Taxonomy" id="74823"/>
    <lineage>
        <taxon>Eukaryota</taxon>
        <taxon>Viridiplantae</taxon>
        <taxon>Streptophyta</taxon>
        <taxon>Embryophyta</taxon>
        <taxon>Tracheophyta</taxon>
        <taxon>Spermatophyta</taxon>
        <taxon>Magnoliopsida</taxon>
        <taxon>Ranunculales</taxon>
        <taxon>Papaveraceae</taxon>
        <taxon>Papaveroideae</taxon>
        <taxon>Papaver</taxon>
    </lineage>
</organism>
<reference evidence="2" key="1">
    <citation type="submission" date="2022-03" db="EMBL/GenBank/DDBJ databases">
        <title>A functionally conserved STORR gene fusion in Papaver species that diverged 16.8 million years ago.</title>
        <authorList>
            <person name="Catania T."/>
        </authorList>
    </citation>
    <scope>NUCLEOTIDE SEQUENCE</scope>
    <source>
        <strain evidence="2">S-191538</strain>
    </source>
</reference>
<feature type="non-terminal residue" evidence="2">
    <location>
        <position position="102"/>
    </location>
</feature>
<dbReference type="AlphaFoldDB" id="A0AA41RRK8"/>